<dbReference type="PANTHER" id="PTHR43283">
    <property type="entry name" value="BETA-LACTAMASE-RELATED"/>
    <property type="match status" value="1"/>
</dbReference>
<evidence type="ECO:0000313" key="5">
    <source>
        <dbReference type="Proteomes" id="UP000326532"/>
    </source>
</evidence>
<comment type="similarity">
    <text evidence="1">Belongs to the class-A beta-lactamase family.</text>
</comment>
<evidence type="ECO:0000256" key="1">
    <source>
        <dbReference type="ARBA" id="ARBA00009009"/>
    </source>
</evidence>
<dbReference type="Pfam" id="PF00144">
    <property type="entry name" value="Beta-lactamase"/>
    <property type="match status" value="1"/>
</dbReference>
<dbReference type="VEuPathDB" id="FungiDB:BDV34DRAFT_233888"/>
<evidence type="ECO:0000259" key="3">
    <source>
        <dbReference type="Pfam" id="PF00144"/>
    </source>
</evidence>
<name>A0A5N6E600_ASPPA</name>
<dbReference type="Gene3D" id="3.40.710.10">
    <property type="entry name" value="DD-peptidase/beta-lactamase superfamily"/>
    <property type="match status" value="1"/>
</dbReference>
<keyword evidence="5" id="KW-1185">Reference proteome</keyword>
<dbReference type="GO" id="GO:0016787">
    <property type="term" value="F:hydrolase activity"/>
    <property type="evidence" value="ECO:0007669"/>
    <property type="project" value="UniProtKB-KW"/>
</dbReference>
<sequence length="390" mass="42327">MTDFDSLLAEYTAKENPKVHGAICKCVDKNAGYNSLSPDAAPLDESAVLKLASATKLITSIALLQCIEKGLITLDSPLTEILPEFADIQILTDVSGSDFTFEPSKTAITARHLLAHTSGLGYPFTNQLLGLRAQAQNDIKPSLRVTEKYRYPLVFEPGTGWLYGCSLDWAGVVVSRLHDGISLEEYMIDNIWKKVGLSAPFPRFNISTHPEYNARIMHGAVQTSDGRLEPCDSWAFDNPEDQEGGCGLSSTAKDYLAVLADLISESPKLLKPETILEMFTPQLVPGSASVKMLLELRPVWGTAAGPVADDAVNHGLGGVLFTGPVTEIGQPANMLAWGGATNIMWWANRELGVAGFFATQQAPFGNPTVTKLVNAWKKDFWMGFNRAGHV</sequence>
<dbReference type="OMA" id="EYNARIM"/>
<keyword evidence="2" id="KW-0378">Hydrolase</keyword>
<organism evidence="4 5">
    <name type="scientific">Aspergillus parasiticus</name>
    <dbReference type="NCBI Taxonomy" id="5067"/>
    <lineage>
        <taxon>Eukaryota</taxon>
        <taxon>Fungi</taxon>
        <taxon>Dikarya</taxon>
        <taxon>Ascomycota</taxon>
        <taxon>Pezizomycotina</taxon>
        <taxon>Eurotiomycetes</taxon>
        <taxon>Eurotiomycetidae</taxon>
        <taxon>Eurotiales</taxon>
        <taxon>Aspergillaceae</taxon>
        <taxon>Aspergillus</taxon>
        <taxon>Aspergillus subgen. Circumdati</taxon>
    </lineage>
</organism>
<protein>
    <submittedName>
        <fullName evidence="4">Beta-lactamase/transpeptidase-like protein</fullName>
    </submittedName>
</protein>
<dbReference type="EMBL" id="ML734937">
    <property type="protein sequence ID" value="KAB8211880.1"/>
    <property type="molecule type" value="Genomic_DNA"/>
</dbReference>
<dbReference type="Proteomes" id="UP000326532">
    <property type="component" value="Unassembled WGS sequence"/>
</dbReference>
<evidence type="ECO:0000313" key="4">
    <source>
        <dbReference type="EMBL" id="KAB8211880.1"/>
    </source>
</evidence>
<dbReference type="InterPro" id="IPR012338">
    <property type="entry name" value="Beta-lactam/transpept-like"/>
</dbReference>
<accession>A0A5N6E600</accession>
<gene>
    <name evidence="4" type="ORF">BDV34DRAFT_233888</name>
</gene>
<proteinExistence type="inferred from homology"/>
<dbReference type="PANTHER" id="PTHR43283:SF17">
    <property type="entry name" value="(LOVD), PUTATIVE (AFU_ORTHOLOGUE AFUA_5G00920)-RELATED"/>
    <property type="match status" value="1"/>
</dbReference>
<dbReference type="InterPro" id="IPR001466">
    <property type="entry name" value="Beta-lactam-related"/>
</dbReference>
<dbReference type="AlphaFoldDB" id="A0A5N6E600"/>
<dbReference type="InterPro" id="IPR050789">
    <property type="entry name" value="Diverse_Enzym_Activities"/>
</dbReference>
<evidence type="ECO:0000256" key="2">
    <source>
        <dbReference type="ARBA" id="ARBA00022801"/>
    </source>
</evidence>
<dbReference type="SUPFAM" id="SSF56601">
    <property type="entry name" value="beta-lactamase/transpeptidase-like"/>
    <property type="match status" value="1"/>
</dbReference>
<feature type="domain" description="Beta-lactamase-related" evidence="3">
    <location>
        <begin position="28"/>
        <end position="364"/>
    </location>
</feature>
<reference evidence="4 5" key="1">
    <citation type="submission" date="2019-04" db="EMBL/GenBank/DDBJ databases">
        <title>Fungal friends and foes A comparative genomics study of 23 Aspergillus species from section Flavi.</title>
        <authorList>
            <consortium name="DOE Joint Genome Institute"/>
            <person name="Kjaerbolling I."/>
            <person name="Vesth T.C."/>
            <person name="Frisvad J.C."/>
            <person name="Nybo J.L."/>
            <person name="Theobald S."/>
            <person name="Kildgaard S."/>
            <person name="Petersen T.I."/>
            <person name="Kuo A."/>
            <person name="Sato A."/>
            <person name="Lyhne E.K."/>
            <person name="Kogle M.E."/>
            <person name="Wiebenga A."/>
            <person name="Kun R.S."/>
            <person name="Lubbers R.J."/>
            <person name="Makela M.R."/>
            <person name="Barry K."/>
            <person name="Chovatia M."/>
            <person name="Clum A."/>
            <person name="Daum C."/>
            <person name="Haridas S."/>
            <person name="He G."/>
            <person name="LaButti K."/>
            <person name="Lipzen A."/>
            <person name="Mondo S."/>
            <person name="Pangilinan J."/>
            <person name="Riley R."/>
            <person name="Salamov A."/>
            <person name="Simmons B.A."/>
            <person name="Magnuson J.K."/>
            <person name="Henrissat B."/>
            <person name="Mortensen U.H."/>
            <person name="Larsen T.O."/>
            <person name="De vries R.P."/>
            <person name="Grigoriev I.V."/>
            <person name="Machida M."/>
            <person name="Baker S.E."/>
            <person name="Andersen M.R."/>
        </authorList>
    </citation>
    <scope>NUCLEOTIDE SEQUENCE [LARGE SCALE GENOMIC DNA]</scope>
    <source>
        <strain evidence="4 5">CBS 117618</strain>
    </source>
</reference>